<keyword evidence="15" id="KW-0472">Membrane</keyword>
<keyword evidence="8" id="KW-0970">Cilium biogenesis/degradation</keyword>
<comment type="caution">
    <text evidence="17">The sequence shown here is derived from an EMBL/GenBank/DDBJ whole genome shotgun (WGS) entry which is preliminary data.</text>
</comment>
<gene>
    <name evidence="17" type="primary">tubd1</name>
    <name evidence="17" type="ORF">SNEC2469_LOCUS31995</name>
</gene>
<keyword evidence="9" id="KW-0342">GTP-binding</keyword>
<dbReference type="PROSITE" id="PS00227">
    <property type="entry name" value="TUBULIN"/>
    <property type="match status" value="1"/>
</dbReference>
<dbReference type="GO" id="GO:0005634">
    <property type="term" value="C:nucleus"/>
    <property type="evidence" value="ECO:0007669"/>
    <property type="project" value="UniProtKB-SubCell"/>
</dbReference>
<dbReference type="PRINTS" id="PR01161">
    <property type="entry name" value="TUBULIN"/>
</dbReference>
<reference evidence="17" key="1">
    <citation type="submission" date="2021-02" db="EMBL/GenBank/DDBJ databases">
        <authorList>
            <person name="Dougan E. K."/>
            <person name="Rhodes N."/>
            <person name="Thang M."/>
            <person name="Chan C."/>
        </authorList>
    </citation>
    <scope>NUCLEOTIDE SEQUENCE</scope>
</reference>
<keyword evidence="7" id="KW-0547">Nucleotide-binding</keyword>
<evidence type="ECO:0000256" key="2">
    <source>
        <dbReference type="ARBA" id="ARBA00004123"/>
    </source>
</evidence>
<feature type="transmembrane region" description="Helical" evidence="15">
    <location>
        <begin position="306"/>
        <end position="324"/>
    </location>
</feature>
<feature type="region of interest" description="Disordered" evidence="14">
    <location>
        <begin position="1"/>
        <end position="33"/>
    </location>
</feature>
<sequence length="1603" mass="178990">MAETEKDAFCRVNVNEEVPSEDQRQDSHENDAQVDKVEGCVEPSCRIMSAAAAAVNEVDQDISPNSERYCQAAMVKHALSEAQRTSRRLRRRVRIPALIIGFLLMGFSIWPVHTSWTAQAAMLVFVRDLLRFLGRMSWLCACLPSDRWAPKIGSVLLLIMGGRCLFWHFRSSFLFAHQLAEFYDDGRPCRIEDEEADCWLGAYMIFAKALMFTIMYSWQFPYLIYGLVLPSRACLARLWVGLALVQLTKGITDFLTVLPAQAIRAHLGSTVPSDVVLYTTLHGLCSLVSGLLLLQPGFRRWVYFRLLWAGGAYTAASSVAAFLGSQTSRKVMELAQDTCRFIALDKVTEKDMMSSSPDPTLKRLSTPCQLQDVDAFLSHSWQDACGRKWEALQAWRKSFKAHHQREPRLWIDKYCIDQQNIEHSLMCLPVFLASCHTLLIIAGETYFDRLWCVEEVFVYLQMERNVKSIELLPICQNLANRITAFDAENAQCHDDADRQKLLATIEAGCGDYEAFNSQVQIALLQALKVSDALLAALQEGHETQVKLSYFGHWAWCQNVGNCEEPLALIFREYQQDWAETDDGLNEVNYQRLLERLRSFLQSPSGDGRELMRADLILCTRPFLFCSLLRSLWPESYPQLPMLHYYSGPLLFDTTPSQMHVVLQAFRQTVLSSTLDLVVSSSALQSAWMLAMAGVAVPHVRPHAVGLRGRYRPPIAEAKHLALRALVLRSTWVGTLMAQAFETVLLEMIRESSLEESLRLEWLSSGKFLSYEEIASFHAAVFFPEQPDKLTFWEQYEMAMPLWLPTADLWSKIHAVGEYRYSVFAARWNAVLAEGDAAANGCGLPQSLFFNSTDPVDLHSDSPLAPAFWFQLTDYALFPHLQFFASAPELATGLLGADLTALHESMAKFNLESWRRSSSFYRSAICILMEGSEMALTPQFLPQPAEDWAKGAIGDPHECAHVTDFWTSHHECVQPVVKVKANHYAQDCWDRCKIGGDCAWCGFGQACCRKNSTLDPPECKGVVDWPTDRHHTCIKPVHDVPVKHEGQDCYDYCEGNGRCSWCGRGMACCKYGDIYTTDECRAVVYFSSREHHVCVKPSFKNPASLPAPIGKSPDELPAECPQGYSPGPMGCELDDGPRLQTFYVYRALKEEDNLTSNFDAMSMSGILYHVQTAVLGCPRTGEISRIKRLKVTMKNTPEAYRTFKTQFAPLLAYRNEQCISPSCQQSFQSRGYAVGCLVQERGQPCYLKKDCSSDSLHYSFPGPCPLSAAGAKTEECLAQYPGGLCDEPNGTDNCTFHVEDAGTVTLDELSGRNTSQSLQDWCAAGNLEWDPTRDKGVGMNFWNGLHNDPLRKDCLNHYPQDQRDLQNPHACEAGLPLLEEVSELSEALHSVAGGTGSGLGSFALKSVRDAFPSAALASISVWPFETGEVSVQCYNASLTLAAIYEHADLAVVCENERYLDLCRLSLGQAHPSLGSLNVAIAESLVRVCMPCKSVRAQHGPGCPLLQLAGQLCAHPLYRLTTVRSLPQTRRGAEAFTSDSWLALQRRLLHLSETGALVDRPSQATQSPKDLLPGCPPIACRRVWRAAAPSQPLFSSGATQPPKRP</sequence>
<dbReference type="GO" id="GO:0005929">
    <property type="term" value="C:cilium"/>
    <property type="evidence" value="ECO:0007669"/>
    <property type="project" value="UniProtKB-SubCell"/>
</dbReference>
<dbReference type="GO" id="GO:0005814">
    <property type="term" value="C:centriole"/>
    <property type="evidence" value="ECO:0007669"/>
    <property type="project" value="UniProtKB-SubCell"/>
</dbReference>
<dbReference type="GO" id="GO:0005874">
    <property type="term" value="C:microtubule"/>
    <property type="evidence" value="ECO:0007669"/>
    <property type="project" value="UniProtKB-KW"/>
</dbReference>
<comment type="function">
    <text evidence="13">Acts as a positive regulator of hedgehog signaling and regulates ciliary function.</text>
</comment>
<feature type="non-terminal residue" evidence="17">
    <location>
        <position position="1603"/>
    </location>
</feature>
<keyword evidence="10" id="KW-0539">Nucleus</keyword>
<feature type="transmembrane region" description="Helical" evidence="15">
    <location>
        <begin position="275"/>
        <end position="294"/>
    </location>
</feature>
<keyword evidence="11" id="KW-0966">Cell projection</keyword>
<evidence type="ECO:0000256" key="4">
    <source>
        <dbReference type="ARBA" id="ARBA00009636"/>
    </source>
</evidence>
<evidence type="ECO:0000256" key="13">
    <source>
        <dbReference type="ARBA" id="ARBA00046149"/>
    </source>
</evidence>
<dbReference type="SMART" id="SM00864">
    <property type="entry name" value="Tubulin"/>
    <property type="match status" value="1"/>
</dbReference>
<dbReference type="InterPro" id="IPR002967">
    <property type="entry name" value="Delta_tubulin"/>
</dbReference>
<dbReference type="InterPro" id="IPR003008">
    <property type="entry name" value="Tubulin_FtsZ_GTPase"/>
</dbReference>
<evidence type="ECO:0000313" key="18">
    <source>
        <dbReference type="Proteomes" id="UP000601435"/>
    </source>
</evidence>
<dbReference type="InterPro" id="IPR017975">
    <property type="entry name" value="Tubulin_CS"/>
</dbReference>
<evidence type="ECO:0000313" key="17">
    <source>
        <dbReference type="EMBL" id="CAE7924959.1"/>
    </source>
</evidence>
<dbReference type="Pfam" id="PF00091">
    <property type="entry name" value="Tubulin"/>
    <property type="match status" value="1"/>
</dbReference>
<dbReference type="GO" id="GO:0030030">
    <property type="term" value="P:cell projection organization"/>
    <property type="evidence" value="ECO:0007669"/>
    <property type="project" value="UniProtKB-KW"/>
</dbReference>
<comment type="similarity">
    <text evidence="4">Belongs to the tubulin family.</text>
</comment>
<evidence type="ECO:0000256" key="11">
    <source>
        <dbReference type="ARBA" id="ARBA00023273"/>
    </source>
</evidence>
<dbReference type="InterPro" id="IPR036525">
    <property type="entry name" value="Tubulin/FtsZ_GTPase_sf"/>
</dbReference>
<dbReference type="EMBL" id="CAJNJA010079363">
    <property type="protein sequence ID" value="CAE7924959.1"/>
    <property type="molecule type" value="Genomic_DNA"/>
</dbReference>
<dbReference type="Proteomes" id="UP000601435">
    <property type="component" value="Unassembled WGS sequence"/>
</dbReference>
<dbReference type="OrthoDB" id="444489at2759"/>
<keyword evidence="15" id="KW-1133">Transmembrane helix</keyword>
<feature type="compositionally biased region" description="Basic and acidic residues" evidence="14">
    <location>
        <begin position="21"/>
        <end position="33"/>
    </location>
</feature>
<dbReference type="InterPro" id="IPR000217">
    <property type="entry name" value="Tubulin"/>
</dbReference>
<evidence type="ECO:0000256" key="12">
    <source>
        <dbReference type="ARBA" id="ARBA00030594"/>
    </source>
</evidence>
<evidence type="ECO:0000256" key="14">
    <source>
        <dbReference type="SAM" id="MobiDB-lite"/>
    </source>
</evidence>
<dbReference type="PANTHER" id="PTHR11588">
    <property type="entry name" value="TUBULIN"/>
    <property type="match status" value="1"/>
</dbReference>
<name>A0A813BSG3_9DINO</name>
<feature type="domain" description="Tubulin/FtsZ GTPase" evidence="16">
    <location>
        <begin position="1332"/>
        <end position="1488"/>
    </location>
</feature>
<evidence type="ECO:0000256" key="15">
    <source>
        <dbReference type="SAM" id="Phobius"/>
    </source>
</evidence>
<evidence type="ECO:0000259" key="16">
    <source>
        <dbReference type="SMART" id="SM00864"/>
    </source>
</evidence>
<dbReference type="PRINTS" id="PR01224">
    <property type="entry name" value="DELTATUBULIN"/>
</dbReference>
<feature type="transmembrane region" description="Helical" evidence="15">
    <location>
        <begin position="238"/>
        <end position="263"/>
    </location>
</feature>
<protein>
    <recommendedName>
        <fullName evidence="5">Tubulin delta chain</fullName>
    </recommendedName>
    <alternativeName>
        <fullName evidence="12">Delta-tubulin</fullName>
    </alternativeName>
</protein>
<dbReference type="SUPFAM" id="SSF52490">
    <property type="entry name" value="Tubulin nucleotide-binding domain-like"/>
    <property type="match status" value="1"/>
</dbReference>
<dbReference type="Gene3D" id="3.40.50.1440">
    <property type="entry name" value="Tubulin/FtsZ, GTPase domain"/>
    <property type="match status" value="1"/>
</dbReference>
<evidence type="ECO:0000256" key="10">
    <source>
        <dbReference type="ARBA" id="ARBA00023242"/>
    </source>
</evidence>
<keyword evidence="15" id="KW-0812">Transmembrane</keyword>
<evidence type="ECO:0000256" key="3">
    <source>
        <dbReference type="ARBA" id="ARBA00004138"/>
    </source>
</evidence>
<feature type="transmembrane region" description="Helical" evidence="15">
    <location>
        <begin position="93"/>
        <end position="110"/>
    </location>
</feature>
<evidence type="ECO:0000256" key="6">
    <source>
        <dbReference type="ARBA" id="ARBA00022701"/>
    </source>
</evidence>
<keyword evidence="18" id="KW-1185">Reference proteome</keyword>
<organism evidence="17 18">
    <name type="scientific">Symbiodinium necroappetens</name>
    <dbReference type="NCBI Taxonomy" id="1628268"/>
    <lineage>
        <taxon>Eukaryota</taxon>
        <taxon>Sar</taxon>
        <taxon>Alveolata</taxon>
        <taxon>Dinophyceae</taxon>
        <taxon>Suessiales</taxon>
        <taxon>Symbiodiniaceae</taxon>
        <taxon>Symbiodinium</taxon>
    </lineage>
</organism>
<comment type="subcellular location">
    <subcellularLocation>
        <location evidence="3">Cell projection</location>
        <location evidence="3">Cilium</location>
    </subcellularLocation>
    <subcellularLocation>
        <location evidence="1">Cytoplasm</location>
        <location evidence="1">Cytoskeleton</location>
        <location evidence="1">Microtubule organizing center</location>
        <location evidence="1">Centrosome</location>
        <location evidence="1">Centriole</location>
    </subcellularLocation>
    <subcellularLocation>
        <location evidence="2">Nucleus</location>
    </subcellularLocation>
</comment>
<accession>A0A813BSG3</accession>
<dbReference type="GO" id="GO:0007017">
    <property type="term" value="P:microtubule-based process"/>
    <property type="evidence" value="ECO:0007669"/>
    <property type="project" value="InterPro"/>
</dbReference>
<evidence type="ECO:0000256" key="8">
    <source>
        <dbReference type="ARBA" id="ARBA00022794"/>
    </source>
</evidence>
<keyword evidence="6" id="KW-0493">Microtubule</keyword>
<evidence type="ECO:0000256" key="1">
    <source>
        <dbReference type="ARBA" id="ARBA00004114"/>
    </source>
</evidence>
<evidence type="ECO:0000256" key="9">
    <source>
        <dbReference type="ARBA" id="ARBA00023134"/>
    </source>
</evidence>
<proteinExistence type="inferred from homology"/>
<dbReference type="GO" id="GO:0005525">
    <property type="term" value="F:GTP binding"/>
    <property type="evidence" value="ECO:0007669"/>
    <property type="project" value="UniProtKB-KW"/>
</dbReference>
<evidence type="ECO:0000256" key="7">
    <source>
        <dbReference type="ARBA" id="ARBA00022741"/>
    </source>
</evidence>
<evidence type="ECO:0000256" key="5">
    <source>
        <dbReference type="ARBA" id="ARBA00014184"/>
    </source>
</evidence>
<dbReference type="GO" id="GO:0005200">
    <property type="term" value="F:structural constituent of cytoskeleton"/>
    <property type="evidence" value="ECO:0007669"/>
    <property type="project" value="InterPro"/>
</dbReference>